<proteinExistence type="predicted"/>
<name>B0CBQ2_ACAM1</name>
<dbReference type="OrthoDB" id="512400at2"/>
<organism evidence="3 4">
    <name type="scientific">Acaryochloris marina (strain MBIC 11017)</name>
    <dbReference type="NCBI Taxonomy" id="329726"/>
    <lineage>
        <taxon>Bacteria</taxon>
        <taxon>Bacillati</taxon>
        <taxon>Cyanobacteriota</taxon>
        <taxon>Cyanophyceae</taxon>
        <taxon>Acaryochloridales</taxon>
        <taxon>Acaryochloridaceae</taxon>
        <taxon>Acaryochloris</taxon>
    </lineage>
</organism>
<feature type="chain" id="PRO_5002748590" evidence="2">
    <location>
        <begin position="24"/>
        <end position="417"/>
    </location>
</feature>
<evidence type="ECO:0000256" key="2">
    <source>
        <dbReference type="SAM" id="SignalP"/>
    </source>
</evidence>
<accession>B0CBQ2</accession>
<feature type="compositionally biased region" description="Low complexity" evidence="1">
    <location>
        <begin position="259"/>
        <end position="283"/>
    </location>
</feature>
<feature type="signal peptide" evidence="2">
    <location>
        <begin position="1"/>
        <end position="23"/>
    </location>
</feature>
<dbReference type="eggNOG" id="ENOG5032VNI">
    <property type="taxonomic scope" value="Bacteria"/>
</dbReference>
<feature type="region of interest" description="Disordered" evidence="1">
    <location>
        <begin position="214"/>
        <end position="284"/>
    </location>
</feature>
<reference evidence="3 4" key="1">
    <citation type="journal article" date="2008" name="Proc. Natl. Acad. Sci. U.S.A.">
        <title>Niche adaptation and genome expansion in the chlorophyll d-producing cyanobacterium Acaryochloris marina.</title>
        <authorList>
            <person name="Swingley W.D."/>
            <person name="Chen M."/>
            <person name="Cheung P.C."/>
            <person name="Conrad A.L."/>
            <person name="Dejesa L.C."/>
            <person name="Hao J."/>
            <person name="Honchak B.M."/>
            <person name="Karbach L.E."/>
            <person name="Kurdoglu A."/>
            <person name="Lahiri S."/>
            <person name="Mastrian S.D."/>
            <person name="Miyashita H."/>
            <person name="Page L."/>
            <person name="Ramakrishna P."/>
            <person name="Satoh S."/>
            <person name="Sattley W.M."/>
            <person name="Shimada Y."/>
            <person name="Taylor H.L."/>
            <person name="Tomo T."/>
            <person name="Tsuchiya T."/>
            <person name="Wang Z.T."/>
            <person name="Raymond J."/>
            <person name="Mimuro M."/>
            <person name="Blankenship R.E."/>
            <person name="Touchman J.W."/>
        </authorList>
    </citation>
    <scope>NUCLEOTIDE SEQUENCE [LARGE SCALE GENOMIC DNA]</scope>
    <source>
        <strain evidence="4">MBIC 11017</strain>
    </source>
</reference>
<dbReference type="Proteomes" id="UP000000268">
    <property type="component" value="Chromosome"/>
</dbReference>
<evidence type="ECO:0000256" key="1">
    <source>
        <dbReference type="SAM" id="MobiDB-lite"/>
    </source>
</evidence>
<keyword evidence="2" id="KW-0732">Signal</keyword>
<gene>
    <name evidence="3" type="ordered locus">AM1_4190</name>
</gene>
<dbReference type="AlphaFoldDB" id="B0CBQ2"/>
<feature type="compositionally biased region" description="Pro residues" evidence="1">
    <location>
        <begin position="215"/>
        <end position="227"/>
    </location>
</feature>
<dbReference type="RefSeq" id="WP_012164509.1">
    <property type="nucleotide sequence ID" value="NC_009925.1"/>
</dbReference>
<sequence length="417" mass="45031">MRTFHWISLGVGLAFIPWHPTLAQSSAPTTPTAESALTSTVKGNCGTEQTCEQLLQTLRTQWPTAKLNCTRDRILSLRVFQNDRGGRQVHVTCWDTEVKKGDRYGLSRDSLPYPGDEAQFLPPLPRRSRYTEPLQTRFPGPVRTSQNECGSLGGDIQYRARKDIDRLELQCVFTVGAVLIDTDGDFISDGEASRGSLIDKIVGKFAISELEKPLVAPPPTASTPTEPPVDNTALPPLQGEDSVSDVFPNASPTPTTNGAVPAQTTAPTAAARPTNSTPSAPTARHAALQAIDVQIFNRVNNQLVPLNQRWNPYGLGMDLLIAVKVKPGQQETQPGTNLVLAINAKGYDSPATGPVPAWNSVQTRSIAVSANDQLSYSFPFLAEYQCYSEVQLTATLIQPGLITGPSLTKTINLGCAE</sequence>
<protein>
    <submittedName>
        <fullName evidence="3">Uncharacterized protein</fullName>
    </submittedName>
</protein>
<dbReference type="KEGG" id="amr:AM1_4190"/>
<evidence type="ECO:0000313" key="4">
    <source>
        <dbReference type="Proteomes" id="UP000000268"/>
    </source>
</evidence>
<evidence type="ECO:0000313" key="3">
    <source>
        <dbReference type="EMBL" id="ABW29170.1"/>
    </source>
</evidence>
<dbReference type="EMBL" id="CP000828">
    <property type="protein sequence ID" value="ABW29170.1"/>
    <property type="molecule type" value="Genomic_DNA"/>
</dbReference>
<keyword evidence="4" id="KW-1185">Reference proteome</keyword>
<dbReference type="HOGENOM" id="CLU_658289_0_0_3"/>